<evidence type="ECO:0000313" key="7">
    <source>
        <dbReference type="Proteomes" id="UP000435112"/>
    </source>
</evidence>
<keyword evidence="6" id="KW-1185">Reference proteome</keyword>
<protein>
    <submittedName>
        <fullName evidence="2">Uncharacterized protein</fullName>
    </submittedName>
</protein>
<dbReference type="Proteomes" id="UP000435112">
    <property type="component" value="Unassembled WGS sequence"/>
</dbReference>
<gene>
    <name evidence="2" type="ORF">PR001_g10261</name>
    <name evidence="3" type="ORF">PR002_g8523</name>
    <name evidence="4" type="ORF">PR003_g8551</name>
</gene>
<feature type="region of interest" description="Disordered" evidence="1">
    <location>
        <begin position="1"/>
        <end position="111"/>
    </location>
</feature>
<evidence type="ECO:0000313" key="2">
    <source>
        <dbReference type="EMBL" id="KAE9033230.1"/>
    </source>
</evidence>
<dbReference type="AlphaFoldDB" id="A0A6A3MV02"/>
<feature type="compositionally biased region" description="Acidic residues" evidence="1">
    <location>
        <begin position="30"/>
        <end position="42"/>
    </location>
</feature>
<comment type="caution">
    <text evidence="2">The sequence shown here is derived from an EMBL/GenBank/DDBJ whole genome shotgun (WGS) entry which is preliminary data.</text>
</comment>
<dbReference type="EMBL" id="QXFU01000430">
    <property type="protein sequence ID" value="KAE9033725.1"/>
    <property type="molecule type" value="Genomic_DNA"/>
</dbReference>
<name>A0A6A3MV02_9STRA</name>
<dbReference type="Proteomes" id="UP000434957">
    <property type="component" value="Unassembled WGS sequence"/>
</dbReference>
<sequence length="176" mass="18652">MTTSTRAKTTTKSGKTRRAPRETKNPPTPGDDDDEEGGEAADEGQHEGDAVGKPPGSVMQQQLDPITTYDEVVMRSKNTDTNEASRGERSPAILPAEQPRDGRVSENHPTSTPAMDAEAVIAVLQQLTAIAAGMQPRATIAMEDGESTSNARSLENQAARVPARVTPAVMADSLET</sequence>
<organism evidence="2 5">
    <name type="scientific">Phytophthora rubi</name>
    <dbReference type="NCBI Taxonomy" id="129364"/>
    <lineage>
        <taxon>Eukaryota</taxon>
        <taxon>Sar</taxon>
        <taxon>Stramenopiles</taxon>
        <taxon>Oomycota</taxon>
        <taxon>Peronosporomycetes</taxon>
        <taxon>Peronosporales</taxon>
        <taxon>Peronosporaceae</taxon>
        <taxon>Phytophthora</taxon>
    </lineage>
</organism>
<feature type="compositionally biased region" description="Basic and acidic residues" evidence="1">
    <location>
        <begin position="72"/>
        <end position="89"/>
    </location>
</feature>
<reference evidence="5 7" key="1">
    <citation type="submission" date="2018-09" db="EMBL/GenBank/DDBJ databases">
        <title>Genomic investigation of the strawberry pathogen Phytophthora fragariae indicates pathogenicity is determined by transcriptional variation in three key races.</title>
        <authorList>
            <person name="Adams T.M."/>
            <person name="Armitage A.D."/>
            <person name="Sobczyk M.K."/>
            <person name="Bates H.J."/>
            <person name="Dunwell J.M."/>
            <person name="Nellist C.F."/>
            <person name="Harrison R.J."/>
        </authorList>
    </citation>
    <scope>NUCLEOTIDE SEQUENCE [LARGE SCALE GENOMIC DNA]</scope>
    <source>
        <strain evidence="2 5">SCRP249</strain>
        <strain evidence="3 7">SCRP324</strain>
        <strain evidence="4 6">SCRP333</strain>
    </source>
</reference>
<dbReference type="EMBL" id="QXFV01000596">
    <property type="protein sequence ID" value="KAE9033230.1"/>
    <property type="molecule type" value="Genomic_DNA"/>
</dbReference>
<evidence type="ECO:0000256" key="1">
    <source>
        <dbReference type="SAM" id="MobiDB-lite"/>
    </source>
</evidence>
<dbReference type="Proteomes" id="UP000429607">
    <property type="component" value="Unassembled WGS sequence"/>
</dbReference>
<accession>A0A6A3MV02</accession>
<evidence type="ECO:0000313" key="3">
    <source>
        <dbReference type="EMBL" id="KAE9033725.1"/>
    </source>
</evidence>
<dbReference type="EMBL" id="QXFT01000427">
    <property type="protein sequence ID" value="KAE9344276.1"/>
    <property type="molecule type" value="Genomic_DNA"/>
</dbReference>
<proteinExistence type="predicted"/>
<feature type="compositionally biased region" description="Low complexity" evidence="1">
    <location>
        <begin position="1"/>
        <end position="13"/>
    </location>
</feature>
<evidence type="ECO:0000313" key="4">
    <source>
        <dbReference type="EMBL" id="KAE9344276.1"/>
    </source>
</evidence>
<evidence type="ECO:0000313" key="6">
    <source>
        <dbReference type="Proteomes" id="UP000434957"/>
    </source>
</evidence>
<evidence type="ECO:0000313" key="5">
    <source>
        <dbReference type="Proteomes" id="UP000429607"/>
    </source>
</evidence>